<sequence length="46" mass="5306">MKKYVITLNDKVYEVEIEEVIELAREEKKTITQNSNSISTDDLGAF</sequence>
<accession>A0ABS6BQQ6</accession>
<evidence type="ECO:0000313" key="1">
    <source>
        <dbReference type="EMBL" id="MBU3159257.1"/>
    </source>
</evidence>
<proteinExistence type="predicted"/>
<gene>
    <name evidence="1" type="ORF">KPL37_05735</name>
</gene>
<dbReference type="RefSeq" id="WP_216146454.1">
    <property type="nucleotide sequence ID" value="NZ_JAHLDV010000007.1"/>
</dbReference>
<evidence type="ECO:0000313" key="2">
    <source>
        <dbReference type="Proteomes" id="UP000776252"/>
    </source>
</evidence>
<reference evidence="1 2" key="1">
    <citation type="submission" date="2021-06" db="EMBL/GenBank/DDBJ databases">
        <title>Clostridia strains as spoilage organisms.</title>
        <authorList>
            <person name="Wambui J."/>
            <person name="Stephan R."/>
            <person name="Stevens M.J.A."/>
        </authorList>
    </citation>
    <scope>NUCLEOTIDE SEQUENCE [LARGE SCALE GENOMIC DNA]</scope>
    <source>
        <strain evidence="1 2">DSM 14204</strain>
    </source>
</reference>
<keyword evidence="2" id="KW-1185">Reference proteome</keyword>
<name>A0ABS6BQQ6_9CLOT</name>
<dbReference type="Proteomes" id="UP000776252">
    <property type="component" value="Unassembled WGS sequence"/>
</dbReference>
<organism evidence="1 2">
    <name type="scientific">Clostridium frigoris</name>
    <dbReference type="NCBI Taxonomy" id="205327"/>
    <lineage>
        <taxon>Bacteria</taxon>
        <taxon>Bacillati</taxon>
        <taxon>Bacillota</taxon>
        <taxon>Clostridia</taxon>
        <taxon>Eubacteriales</taxon>
        <taxon>Clostridiaceae</taxon>
        <taxon>Clostridium</taxon>
    </lineage>
</organism>
<protein>
    <submittedName>
        <fullName evidence="1">Uncharacterized protein</fullName>
    </submittedName>
</protein>
<comment type="caution">
    <text evidence="1">The sequence shown here is derived from an EMBL/GenBank/DDBJ whole genome shotgun (WGS) entry which is preliminary data.</text>
</comment>
<dbReference type="EMBL" id="JAHLDV010000007">
    <property type="protein sequence ID" value="MBU3159257.1"/>
    <property type="molecule type" value="Genomic_DNA"/>
</dbReference>